<gene>
    <name evidence="2" type="ORF">G3A56_15925</name>
</gene>
<evidence type="ECO:0000256" key="1">
    <source>
        <dbReference type="SAM" id="MobiDB-lite"/>
    </source>
</evidence>
<sequence length="255" mass="28074">MGRALLVMDSDQNRRKAIDWIGKAPFGTRVEFKASKRTLPQNDLLWALLTEVSQQLDLGGKKYEPSQWKAIFLHAFGREISFLPSLDQKTFLPIELSSSDLSKDEMTDFIEFILKEAAERGVVFNDPRQHETAGSDNSGDNPPAPSPEDEPEAPPQASGSSIHTDAEWLKTAARMLWAATNTNGNTDANLVVLNAQRLAVGDLVTDDITQGAKDKAGSIYRTCKQVVMHETKPEKALEIICRHAGIETKEIGGEA</sequence>
<dbReference type="KEGG" id="roy:G3A56_15925"/>
<proteinExistence type="predicted"/>
<reference evidence="2 3" key="1">
    <citation type="submission" date="2020-02" db="EMBL/GenBank/DDBJ databases">
        <title>Plant-Promoting Endophytic Bacterium Rhizobium oryzihabitans sp. nov., Isolated from the Root of Rice.</title>
        <authorList>
            <person name="zhao J."/>
            <person name="Zhang G."/>
        </authorList>
    </citation>
    <scope>NUCLEOTIDE SEQUENCE [LARGE SCALE GENOMIC DNA]</scope>
    <source>
        <strain evidence="2 3">M15</strain>
    </source>
</reference>
<dbReference type="AlphaFoldDB" id="A0A7L5BK97"/>
<organism evidence="2 3">
    <name type="scientific">Rhizobium oryzihabitans</name>
    <dbReference type="NCBI Taxonomy" id="2267833"/>
    <lineage>
        <taxon>Bacteria</taxon>
        <taxon>Pseudomonadati</taxon>
        <taxon>Pseudomonadota</taxon>
        <taxon>Alphaproteobacteria</taxon>
        <taxon>Hyphomicrobiales</taxon>
        <taxon>Rhizobiaceae</taxon>
        <taxon>Rhizobium/Agrobacterium group</taxon>
        <taxon>Rhizobium</taxon>
    </lineage>
</organism>
<evidence type="ECO:0000313" key="3">
    <source>
        <dbReference type="Proteomes" id="UP000464865"/>
    </source>
</evidence>
<keyword evidence="3" id="KW-1185">Reference proteome</keyword>
<dbReference type="InterPro" id="IPR036619">
    <property type="entry name" value="NinB_sf"/>
</dbReference>
<name>A0A7L5BK97_9HYPH</name>
<dbReference type="SUPFAM" id="SSF103370">
    <property type="entry name" value="NinB"/>
    <property type="match status" value="1"/>
</dbReference>
<dbReference type="Gene3D" id="1.10.3790.10">
    <property type="entry name" value="NinB"/>
    <property type="match status" value="1"/>
</dbReference>
<evidence type="ECO:0000313" key="2">
    <source>
        <dbReference type="EMBL" id="QIB39304.1"/>
    </source>
</evidence>
<dbReference type="Proteomes" id="UP000464865">
    <property type="component" value="Chromosome M15-11"/>
</dbReference>
<dbReference type="EMBL" id="CP048632">
    <property type="protein sequence ID" value="QIB39304.1"/>
    <property type="molecule type" value="Genomic_DNA"/>
</dbReference>
<protein>
    <submittedName>
        <fullName evidence="2">Uncharacterized protein</fullName>
    </submittedName>
</protein>
<accession>A0A7L5BK97</accession>
<dbReference type="Pfam" id="PF05772">
    <property type="entry name" value="NinB"/>
    <property type="match status" value="1"/>
</dbReference>
<feature type="region of interest" description="Disordered" evidence="1">
    <location>
        <begin position="123"/>
        <end position="162"/>
    </location>
</feature>
<dbReference type="InterPro" id="IPR008711">
    <property type="entry name" value="Recombinase_NinB"/>
</dbReference>